<dbReference type="OrthoDB" id="7247356at2"/>
<keyword evidence="2" id="KW-1185">Reference proteome</keyword>
<evidence type="ECO:0008006" key="3">
    <source>
        <dbReference type="Google" id="ProtNLM"/>
    </source>
</evidence>
<dbReference type="InterPro" id="IPR029058">
    <property type="entry name" value="AB_hydrolase_fold"/>
</dbReference>
<sequence>MRLLSNDGLYAADIFIQNDGPIVFAFDNMNSAGPIENRVGWGFDFIRSKDINVISFLETRSTAWYRRTSFFHFLDEIDRAFNFNQFSSRISYGGSMGGYAAGAFASRLNCDSAILLNPISTLNKQLAPWEPRYPKAKKENWESSFHDASEGIIGVSKVFLVADPLLAPDRKHIHRFFQASPRCEFYRIPGVGHGMPRHMHSLGVLKPFVLDILKGNIPDKVAFSAAVRNRRDYLGYYQGIFSNESLHRTPMRTKTLSKNLAKVLNSDQVPKPQAKKMFARMTGKNPSRFGL</sequence>
<protein>
    <recommendedName>
        <fullName evidence="3">Alpha/beta hydrolase family protein</fullName>
    </recommendedName>
</protein>
<proteinExistence type="predicted"/>
<dbReference type="AlphaFoldDB" id="A0A1I5KZN5"/>
<reference evidence="1 2" key="1">
    <citation type="submission" date="2016-10" db="EMBL/GenBank/DDBJ databases">
        <authorList>
            <person name="de Groot N.N."/>
        </authorList>
    </citation>
    <scope>NUCLEOTIDE SEQUENCE [LARGE SCALE GENOMIC DNA]</scope>
    <source>
        <strain evidence="1 2">CGMCC 1.9157</strain>
    </source>
</reference>
<dbReference type="STRING" id="655353.SAMN04488056_11576"/>
<dbReference type="Gene3D" id="3.40.50.1820">
    <property type="entry name" value="alpha/beta hydrolase"/>
    <property type="match status" value="1"/>
</dbReference>
<dbReference type="Proteomes" id="UP000199236">
    <property type="component" value="Unassembled WGS sequence"/>
</dbReference>
<dbReference type="SUPFAM" id="SSF53474">
    <property type="entry name" value="alpha/beta-Hydrolases"/>
    <property type="match status" value="1"/>
</dbReference>
<evidence type="ECO:0000313" key="1">
    <source>
        <dbReference type="EMBL" id="SFO90544.1"/>
    </source>
</evidence>
<evidence type="ECO:0000313" key="2">
    <source>
        <dbReference type="Proteomes" id="UP000199236"/>
    </source>
</evidence>
<organism evidence="1 2">
    <name type="scientific">Cohaesibacter marisflavi</name>
    <dbReference type="NCBI Taxonomy" id="655353"/>
    <lineage>
        <taxon>Bacteria</taxon>
        <taxon>Pseudomonadati</taxon>
        <taxon>Pseudomonadota</taxon>
        <taxon>Alphaproteobacteria</taxon>
        <taxon>Hyphomicrobiales</taxon>
        <taxon>Cohaesibacteraceae</taxon>
    </lineage>
</organism>
<name>A0A1I5KZN5_9HYPH</name>
<dbReference type="EMBL" id="FOVR01000015">
    <property type="protein sequence ID" value="SFO90544.1"/>
    <property type="molecule type" value="Genomic_DNA"/>
</dbReference>
<accession>A0A1I5KZN5</accession>
<dbReference type="RefSeq" id="WP_090075168.1">
    <property type="nucleotide sequence ID" value="NZ_FOVR01000015.1"/>
</dbReference>
<gene>
    <name evidence="1" type="ORF">SAMN04488056_11576</name>
</gene>